<dbReference type="STRING" id="288992.SAMN04488522_106212"/>
<evidence type="ECO:0000313" key="11">
    <source>
        <dbReference type="EMBL" id="SHG59982.1"/>
    </source>
</evidence>
<dbReference type="InterPro" id="IPR006260">
    <property type="entry name" value="TonB/TolA_C"/>
</dbReference>
<evidence type="ECO:0000256" key="8">
    <source>
        <dbReference type="ARBA" id="ARBA00022989"/>
    </source>
</evidence>
<comment type="similarity">
    <text evidence="2">Belongs to the TonB family.</text>
</comment>
<dbReference type="SUPFAM" id="SSF74653">
    <property type="entry name" value="TolA/TonB C-terminal domain"/>
    <property type="match status" value="1"/>
</dbReference>
<keyword evidence="3" id="KW-0813">Transport</keyword>
<dbReference type="RefSeq" id="WP_073236289.1">
    <property type="nucleotide sequence ID" value="NZ_FQUQ01000006.1"/>
</dbReference>
<dbReference type="Gene3D" id="3.30.1150.10">
    <property type="match status" value="1"/>
</dbReference>
<keyword evidence="8" id="KW-1133">Transmembrane helix</keyword>
<dbReference type="PANTHER" id="PTHR33446">
    <property type="entry name" value="PROTEIN TONB-RELATED"/>
    <property type="match status" value="1"/>
</dbReference>
<name>A0A1M5L4G7_9SPHI</name>
<organism evidence="11 12">
    <name type="scientific">Pedobacter caeni</name>
    <dbReference type="NCBI Taxonomy" id="288992"/>
    <lineage>
        <taxon>Bacteria</taxon>
        <taxon>Pseudomonadati</taxon>
        <taxon>Bacteroidota</taxon>
        <taxon>Sphingobacteriia</taxon>
        <taxon>Sphingobacteriales</taxon>
        <taxon>Sphingobacteriaceae</taxon>
        <taxon>Pedobacter</taxon>
    </lineage>
</organism>
<evidence type="ECO:0000256" key="2">
    <source>
        <dbReference type="ARBA" id="ARBA00006555"/>
    </source>
</evidence>
<keyword evidence="4" id="KW-1003">Cell membrane</keyword>
<keyword evidence="9" id="KW-0472">Membrane</keyword>
<keyword evidence="6" id="KW-0812">Transmembrane</keyword>
<comment type="subcellular location">
    <subcellularLocation>
        <location evidence="1">Cell inner membrane</location>
        <topology evidence="1">Single-pass membrane protein</topology>
        <orientation evidence="1">Periplasmic side</orientation>
    </subcellularLocation>
</comment>
<accession>A0A1M5L4G7</accession>
<gene>
    <name evidence="11" type="ORF">SAMN04488522_106212</name>
</gene>
<dbReference type="PROSITE" id="PS52015">
    <property type="entry name" value="TONB_CTD"/>
    <property type="match status" value="1"/>
</dbReference>
<keyword evidence="7" id="KW-0653">Protein transport</keyword>
<dbReference type="Proteomes" id="UP000184287">
    <property type="component" value="Unassembled WGS sequence"/>
</dbReference>
<sequence length="320" mass="36476">MNKTGALLISFLCIGLGTFAQRQNQYFLKDNGTYVKLRDSADYIRIVQEPDQGSLLYKVFEYYLDGTDKSSGLSKKIDPPKYEGAYVSYYKNGNKHIQGNYANGQLKDTVDTYYPNGRLYTRMVWPFSEEPNVVRQMYVHTVMDSTGKVLVQNGNGEGVFYNPDFNEVLERGMVKAGVYDGVWTGENQRNGLKFKESYENGKLISGESTDANGQIYAYTKKEILPEFKGGMTDFYNHLKKKIRYPQGAMKKGIQGVVYLRFVVKRDGSLKDIRVMNFVDPELAMEAIRVTKLSPDWTPGVQRGIPVDVFYNVPVSFSLRR</sequence>
<reference evidence="12" key="1">
    <citation type="submission" date="2016-11" db="EMBL/GenBank/DDBJ databases">
        <authorList>
            <person name="Varghese N."/>
            <person name="Submissions S."/>
        </authorList>
    </citation>
    <scope>NUCLEOTIDE SEQUENCE [LARGE SCALE GENOMIC DNA]</scope>
    <source>
        <strain evidence="12">DSM 16990</strain>
    </source>
</reference>
<proteinExistence type="inferred from homology"/>
<evidence type="ECO:0000313" key="12">
    <source>
        <dbReference type="Proteomes" id="UP000184287"/>
    </source>
</evidence>
<keyword evidence="12" id="KW-1185">Reference proteome</keyword>
<evidence type="ECO:0000259" key="10">
    <source>
        <dbReference type="PROSITE" id="PS52015"/>
    </source>
</evidence>
<dbReference type="GO" id="GO:0055085">
    <property type="term" value="P:transmembrane transport"/>
    <property type="evidence" value="ECO:0007669"/>
    <property type="project" value="InterPro"/>
</dbReference>
<dbReference type="InterPro" id="IPR037682">
    <property type="entry name" value="TonB_C"/>
</dbReference>
<dbReference type="OrthoDB" id="649093at2"/>
<dbReference type="PANTHER" id="PTHR33446:SF2">
    <property type="entry name" value="PROTEIN TONB"/>
    <property type="match status" value="1"/>
</dbReference>
<dbReference type="GO" id="GO:0098797">
    <property type="term" value="C:plasma membrane protein complex"/>
    <property type="evidence" value="ECO:0007669"/>
    <property type="project" value="TreeGrafter"/>
</dbReference>
<protein>
    <submittedName>
        <fullName evidence="11">TonB family C-terminal domain-containing protein</fullName>
    </submittedName>
</protein>
<evidence type="ECO:0000256" key="1">
    <source>
        <dbReference type="ARBA" id="ARBA00004383"/>
    </source>
</evidence>
<evidence type="ECO:0000256" key="9">
    <source>
        <dbReference type="ARBA" id="ARBA00023136"/>
    </source>
</evidence>
<evidence type="ECO:0000256" key="5">
    <source>
        <dbReference type="ARBA" id="ARBA00022519"/>
    </source>
</evidence>
<feature type="domain" description="TonB C-terminal" evidence="10">
    <location>
        <begin position="229"/>
        <end position="320"/>
    </location>
</feature>
<dbReference type="InterPro" id="IPR051045">
    <property type="entry name" value="TonB-dependent_transducer"/>
</dbReference>
<dbReference type="Gene3D" id="2.20.110.10">
    <property type="entry name" value="Histone H3 K4-specific methyltransferase SET7/9 N-terminal domain"/>
    <property type="match status" value="1"/>
</dbReference>
<dbReference type="GO" id="GO:0031992">
    <property type="term" value="F:energy transducer activity"/>
    <property type="evidence" value="ECO:0007669"/>
    <property type="project" value="TreeGrafter"/>
</dbReference>
<dbReference type="EMBL" id="FQUQ01000006">
    <property type="protein sequence ID" value="SHG59982.1"/>
    <property type="molecule type" value="Genomic_DNA"/>
</dbReference>
<dbReference type="GO" id="GO:0015031">
    <property type="term" value="P:protein transport"/>
    <property type="evidence" value="ECO:0007669"/>
    <property type="project" value="UniProtKB-KW"/>
</dbReference>
<keyword evidence="5" id="KW-0997">Cell inner membrane</keyword>
<dbReference type="SUPFAM" id="SSF82185">
    <property type="entry name" value="Histone H3 K4-specific methyltransferase SET7/9 N-terminal domain"/>
    <property type="match status" value="1"/>
</dbReference>
<evidence type="ECO:0000256" key="4">
    <source>
        <dbReference type="ARBA" id="ARBA00022475"/>
    </source>
</evidence>
<evidence type="ECO:0000256" key="6">
    <source>
        <dbReference type="ARBA" id="ARBA00022692"/>
    </source>
</evidence>
<evidence type="ECO:0000256" key="3">
    <source>
        <dbReference type="ARBA" id="ARBA00022448"/>
    </source>
</evidence>
<evidence type="ECO:0000256" key="7">
    <source>
        <dbReference type="ARBA" id="ARBA00022927"/>
    </source>
</evidence>
<dbReference type="AlphaFoldDB" id="A0A1M5L4G7"/>
<dbReference type="NCBIfam" id="TIGR01352">
    <property type="entry name" value="tonB_Cterm"/>
    <property type="match status" value="1"/>
</dbReference>
<dbReference type="Pfam" id="PF03544">
    <property type="entry name" value="TonB_C"/>
    <property type="match status" value="1"/>
</dbReference>